<evidence type="ECO:0000313" key="3">
    <source>
        <dbReference type="EMBL" id="MBN7798388.1"/>
    </source>
</evidence>
<evidence type="ECO:0000313" key="4">
    <source>
        <dbReference type="Proteomes" id="UP000664303"/>
    </source>
</evidence>
<evidence type="ECO:0008006" key="5">
    <source>
        <dbReference type="Google" id="ProtNLM"/>
    </source>
</evidence>
<feature type="compositionally biased region" description="Basic and acidic residues" evidence="1">
    <location>
        <begin position="133"/>
        <end position="142"/>
    </location>
</feature>
<feature type="compositionally biased region" description="Polar residues" evidence="1">
    <location>
        <begin position="101"/>
        <end position="117"/>
    </location>
</feature>
<keyword evidence="4" id="KW-1185">Reference proteome</keyword>
<name>A0A939DI09_9GAMM</name>
<feature type="region of interest" description="Disordered" evidence="1">
    <location>
        <begin position="92"/>
        <end position="147"/>
    </location>
</feature>
<protein>
    <recommendedName>
        <fullName evidence="5">Peptidoglycan-binding protein CsiV</fullName>
    </recommendedName>
</protein>
<dbReference type="InterPro" id="IPR021241">
    <property type="entry name" value="CsiV"/>
</dbReference>
<dbReference type="Pfam" id="PF10972">
    <property type="entry name" value="CsiV"/>
    <property type="match status" value="1"/>
</dbReference>
<proteinExistence type="predicted"/>
<evidence type="ECO:0000256" key="2">
    <source>
        <dbReference type="SAM" id="SignalP"/>
    </source>
</evidence>
<dbReference type="AlphaFoldDB" id="A0A939DI09"/>
<comment type="caution">
    <text evidence="3">The sequence shown here is derived from an EMBL/GenBank/DDBJ whole genome shotgun (WGS) entry which is preliminary data.</text>
</comment>
<evidence type="ECO:0000256" key="1">
    <source>
        <dbReference type="SAM" id="MobiDB-lite"/>
    </source>
</evidence>
<dbReference type="RefSeq" id="WP_206561833.1">
    <property type="nucleotide sequence ID" value="NZ_JAFKCZ010000014.1"/>
</dbReference>
<dbReference type="Proteomes" id="UP000664303">
    <property type="component" value="Unassembled WGS sequence"/>
</dbReference>
<reference evidence="3" key="1">
    <citation type="submission" date="2021-02" db="EMBL/GenBank/DDBJ databases">
        <title>PHA producing bacteria isolated from coastal sediment in Guangdong, Shenzhen.</title>
        <authorList>
            <person name="Zheng W."/>
            <person name="Yu S."/>
            <person name="Huang Y."/>
        </authorList>
    </citation>
    <scope>NUCLEOTIDE SEQUENCE</scope>
    <source>
        <strain evidence="3">TN14-10</strain>
    </source>
</reference>
<gene>
    <name evidence="3" type="ORF">JYP50_17425</name>
</gene>
<feature type="chain" id="PRO_5038128787" description="Peptidoglycan-binding protein CsiV" evidence="2">
    <location>
        <begin position="24"/>
        <end position="385"/>
    </location>
</feature>
<accession>A0A939DI09</accession>
<sequence>MKPLNAIAALTTVLALGPATATADNWYRVELLVFGQGGSAAASQERWDPEPTLSYPDRQRFLVYPERVARRLAEHPGATSEVDALGRQVITLPARELPSPDVSTPGDSTPGDSTPGDSTPDESTPDEFTFGEDIPRRGESAREATAGEPLDPNAMAAIEEAAPPALPEPFVARPIDELQYRGKAAYMERHGPYRVLFHQSWVQPVASESRALPIVLDDSGANGAWPELQGSVKLYAARYLHIETDLWLNTDGNYLPDYWHMPPPPLGPASVVIEEPPLPEGFAAVSGDGFDTPVPFADDAAGDPETRGENTEDTQAGPAYPYRHAVRLAQSRRMRSAEVHYIDHPMLGVVVKLTPLDEEALRELAAADAERAEAEAESADDGAQE</sequence>
<keyword evidence="2" id="KW-0732">Signal</keyword>
<dbReference type="EMBL" id="JAFKCZ010000014">
    <property type="protein sequence ID" value="MBN7798388.1"/>
    <property type="molecule type" value="Genomic_DNA"/>
</dbReference>
<organism evidence="3 4">
    <name type="scientific">Parahaliea mediterranea</name>
    <dbReference type="NCBI Taxonomy" id="651086"/>
    <lineage>
        <taxon>Bacteria</taxon>
        <taxon>Pseudomonadati</taxon>
        <taxon>Pseudomonadota</taxon>
        <taxon>Gammaproteobacteria</taxon>
        <taxon>Cellvibrionales</taxon>
        <taxon>Halieaceae</taxon>
        <taxon>Parahaliea</taxon>
    </lineage>
</organism>
<feature type="signal peptide" evidence="2">
    <location>
        <begin position="1"/>
        <end position="23"/>
    </location>
</feature>